<dbReference type="OrthoDB" id="17692at2759"/>
<reference evidence="2 3" key="1">
    <citation type="submission" date="2015-12" db="EMBL/GenBank/DDBJ databases">
        <title>Dictyostelia acquired genes for synthesis and detection of signals that induce cell-type specialization by lateral gene transfer from prokaryotes.</title>
        <authorList>
            <person name="Gloeckner G."/>
            <person name="Schaap P."/>
        </authorList>
    </citation>
    <scope>NUCLEOTIDE SEQUENCE [LARGE SCALE GENOMIC DNA]</scope>
    <source>
        <strain evidence="2 3">TK</strain>
    </source>
</reference>
<dbReference type="AlphaFoldDB" id="A0A151Z6A4"/>
<organism evidence="2 3">
    <name type="scientific">Tieghemostelium lacteum</name>
    <name type="common">Slime mold</name>
    <name type="synonym">Dictyostelium lacteum</name>
    <dbReference type="NCBI Taxonomy" id="361077"/>
    <lineage>
        <taxon>Eukaryota</taxon>
        <taxon>Amoebozoa</taxon>
        <taxon>Evosea</taxon>
        <taxon>Eumycetozoa</taxon>
        <taxon>Dictyostelia</taxon>
        <taxon>Dictyosteliales</taxon>
        <taxon>Raperosteliaceae</taxon>
        <taxon>Tieghemostelium</taxon>
    </lineage>
</organism>
<dbReference type="EMBL" id="LODT01000041">
    <property type="protein sequence ID" value="KYQ89489.1"/>
    <property type="molecule type" value="Genomic_DNA"/>
</dbReference>
<dbReference type="InterPro" id="IPR016181">
    <property type="entry name" value="Acyl_CoA_acyltransferase"/>
</dbReference>
<evidence type="ECO:0000259" key="1">
    <source>
        <dbReference type="PROSITE" id="PS51186"/>
    </source>
</evidence>
<name>A0A151Z6A4_TIELA</name>
<dbReference type="InterPro" id="IPR000182">
    <property type="entry name" value="GNAT_dom"/>
</dbReference>
<dbReference type="SUPFAM" id="SSF55729">
    <property type="entry name" value="Acyl-CoA N-acyltransferases (Nat)"/>
    <property type="match status" value="1"/>
</dbReference>
<feature type="domain" description="N-acetyltransferase" evidence="1">
    <location>
        <begin position="3"/>
        <end position="200"/>
    </location>
</feature>
<evidence type="ECO:0000313" key="3">
    <source>
        <dbReference type="Proteomes" id="UP000076078"/>
    </source>
</evidence>
<dbReference type="PROSITE" id="PS51186">
    <property type="entry name" value="GNAT"/>
    <property type="match status" value="1"/>
</dbReference>
<dbReference type="Gene3D" id="3.40.630.30">
    <property type="match status" value="1"/>
</dbReference>
<dbReference type="Proteomes" id="UP000076078">
    <property type="component" value="Unassembled WGS sequence"/>
</dbReference>
<comment type="caution">
    <text evidence="2">The sequence shown here is derived from an EMBL/GenBank/DDBJ whole genome shotgun (WGS) entry which is preliminary data.</text>
</comment>
<keyword evidence="3" id="KW-1185">Reference proteome</keyword>
<protein>
    <recommendedName>
        <fullName evidence="1">N-acetyltransferase domain-containing protein</fullName>
    </recommendedName>
</protein>
<dbReference type="InParanoid" id="A0A151Z6A4"/>
<dbReference type="OMA" id="HFFSHPW"/>
<gene>
    <name evidence="2" type="ORF">DLAC_10164</name>
</gene>
<accession>A0A151Z6A4</accession>
<sequence length="225" mass="26494">MDIVIRPMNVDDVRTIYEVQKEMFPADHFYEEYAVFLNKFNLYPIGCWCIDRVMENDKNKSSLENNKDKLVAHIFTHPWFKDEFPQLNNSKALLEGIDSIVDKSRNYEIKNHLNRDNIVIYLNELGVRPIGRGYNLGRILTNHLFQVLDIKEFSLVSVQNSSGFWKSLGFELDQNPTEQRKQYLAKYYGEDACFMKNNTINKKIQFHSNLQQIKSLIMNIKSSKL</sequence>
<dbReference type="GO" id="GO:0016747">
    <property type="term" value="F:acyltransferase activity, transferring groups other than amino-acyl groups"/>
    <property type="evidence" value="ECO:0007669"/>
    <property type="project" value="InterPro"/>
</dbReference>
<evidence type="ECO:0000313" key="2">
    <source>
        <dbReference type="EMBL" id="KYQ89489.1"/>
    </source>
</evidence>
<proteinExistence type="predicted"/>